<gene>
    <name evidence="2" type="ORF">TIFTF001_012664</name>
</gene>
<evidence type="ECO:0000256" key="1">
    <source>
        <dbReference type="SAM" id="Phobius"/>
    </source>
</evidence>
<keyword evidence="3" id="KW-1185">Reference proteome</keyword>
<organism evidence="2 3">
    <name type="scientific">Ficus carica</name>
    <name type="common">Common fig</name>
    <dbReference type="NCBI Taxonomy" id="3494"/>
    <lineage>
        <taxon>Eukaryota</taxon>
        <taxon>Viridiplantae</taxon>
        <taxon>Streptophyta</taxon>
        <taxon>Embryophyta</taxon>
        <taxon>Tracheophyta</taxon>
        <taxon>Spermatophyta</taxon>
        <taxon>Magnoliopsida</taxon>
        <taxon>eudicotyledons</taxon>
        <taxon>Gunneridae</taxon>
        <taxon>Pentapetalae</taxon>
        <taxon>rosids</taxon>
        <taxon>fabids</taxon>
        <taxon>Rosales</taxon>
        <taxon>Moraceae</taxon>
        <taxon>Ficeae</taxon>
        <taxon>Ficus</taxon>
    </lineage>
</organism>
<feature type="transmembrane region" description="Helical" evidence="1">
    <location>
        <begin position="6"/>
        <end position="23"/>
    </location>
</feature>
<evidence type="ECO:0000313" key="2">
    <source>
        <dbReference type="EMBL" id="GMN43461.1"/>
    </source>
</evidence>
<keyword evidence="1" id="KW-1133">Transmembrane helix</keyword>
<dbReference type="AlphaFoldDB" id="A0AA88ANN3"/>
<evidence type="ECO:0000313" key="3">
    <source>
        <dbReference type="Proteomes" id="UP001187192"/>
    </source>
</evidence>
<comment type="caution">
    <text evidence="2">The sequence shown here is derived from an EMBL/GenBank/DDBJ whole genome shotgun (WGS) entry which is preliminary data.</text>
</comment>
<accession>A0AA88ANN3</accession>
<keyword evidence="1" id="KW-0472">Membrane</keyword>
<sequence>MEKIAIIFPGFVMFMLLVIFGAVEVGAQTENLPDDEGGGEISKLIGALSFFAQAISFTKHWLIMSSPTQSHAGFMPPPNRRNFSP</sequence>
<keyword evidence="1" id="KW-0812">Transmembrane</keyword>
<dbReference type="Proteomes" id="UP001187192">
    <property type="component" value="Unassembled WGS sequence"/>
</dbReference>
<protein>
    <submittedName>
        <fullName evidence="2">Uncharacterized protein</fullName>
    </submittedName>
</protein>
<reference evidence="2" key="1">
    <citation type="submission" date="2023-07" db="EMBL/GenBank/DDBJ databases">
        <title>draft genome sequence of fig (Ficus carica).</title>
        <authorList>
            <person name="Takahashi T."/>
            <person name="Nishimura K."/>
        </authorList>
    </citation>
    <scope>NUCLEOTIDE SEQUENCE</scope>
</reference>
<name>A0AA88ANN3_FICCA</name>
<dbReference type="EMBL" id="BTGU01000016">
    <property type="protein sequence ID" value="GMN43461.1"/>
    <property type="molecule type" value="Genomic_DNA"/>
</dbReference>
<proteinExistence type="predicted"/>